<dbReference type="InterPro" id="IPR052638">
    <property type="entry name" value="PiggyBac_TE-derived"/>
</dbReference>
<dbReference type="EMBL" id="CAJNRG010000077">
    <property type="protein sequence ID" value="CAF1966081.1"/>
    <property type="molecule type" value="Genomic_DNA"/>
</dbReference>
<reference evidence="3" key="1">
    <citation type="submission" date="2021-02" db="EMBL/GenBank/DDBJ databases">
        <authorList>
            <person name="Nowell W R."/>
        </authorList>
    </citation>
    <scope>NUCLEOTIDE SEQUENCE</scope>
</reference>
<dbReference type="PANTHER" id="PTHR47055:SF3">
    <property type="entry name" value="PHORBOL-ESTER_DAG-TYPE DOMAIN-CONTAINING PROTEIN"/>
    <property type="match status" value="1"/>
</dbReference>
<evidence type="ECO:0000313" key="4">
    <source>
        <dbReference type="Proteomes" id="UP000663887"/>
    </source>
</evidence>
<protein>
    <recommendedName>
        <fullName evidence="2">PiggyBac transposable element-derived protein domain-containing protein</fullName>
    </recommendedName>
</protein>
<comment type="caution">
    <text evidence="3">The sequence shown here is derived from an EMBL/GenBank/DDBJ whole genome shotgun (WGS) entry which is preliminary data.</text>
</comment>
<accession>A0A816M0F4</accession>
<dbReference type="Proteomes" id="UP000663887">
    <property type="component" value="Unassembled WGS sequence"/>
</dbReference>
<evidence type="ECO:0000256" key="1">
    <source>
        <dbReference type="SAM" id="MobiDB-lite"/>
    </source>
</evidence>
<feature type="compositionally biased region" description="Acidic residues" evidence="1">
    <location>
        <begin position="35"/>
        <end position="50"/>
    </location>
</feature>
<dbReference type="Pfam" id="PF13843">
    <property type="entry name" value="DDE_Tnp_1_7"/>
    <property type="match status" value="1"/>
</dbReference>
<dbReference type="GO" id="GO:0043565">
    <property type="term" value="F:sequence-specific DNA binding"/>
    <property type="evidence" value="ECO:0007669"/>
    <property type="project" value="TreeGrafter"/>
</dbReference>
<name>A0A816M0F4_9BILA</name>
<dbReference type="PANTHER" id="PTHR47055">
    <property type="entry name" value="DDE_TNP_1_7 DOMAIN-CONTAINING PROTEIN"/>
    <property type="match status" value="1"/>
</dbReference>
<organism evidence="3 4">
    <name type="scientific">Rotaria magnacalcarata</name>
    <dbReference type="NCBI Taxonomy" id="392030"/>
    <lineage>
        <taxon>Eukaryota</taxon>
        <taxon>Metazoa</taxon>
        <taxon>Spiralia</taxon>
        <taxon>Gnathifera</taxon>
        <taxon>Rotifera</taxon>
        <taxon>Eurotatoria</taxon>
        <taxon>Bdelloidea</taxon>
        <taxon>Philodinida</taxon>
        <taxon>Philodinidae</taxon>
        <taxon>Rotaria</taxon>
    </lineage>
</organism>
<feature type="region of interest" description="Disordered" evidence="1">
    <location>
        <begin position="27"/>
        <end position="65"/>
    </location>
</feature>
<evidence type="ECO:0000313" key="3">
    <source>
        <dbReference type="EMBL" id="CAF1966081.1"/>
    </source>
</evidence>
<dbReference type="InterPro" id="IPR029526">
    <property type="entry name" value="PGBD"/>
</dbReference>
<sequence>MSKLMENESSDDDIFYSINSDISDIDSDEVKNDCVNDESDSPCESSDDESVSTNNKHHEDWSGESLKSNLSSYDSKLQLLPGFQSNLLQNPTPMDYFQLYFTPELVSYIADQSNLYRIQTNNTKQSSMTDIDFNCLLGFLFYASVVPLPNKRDYWSSSSRHSIVADATSRDRIMYLLSILHFRLCRNSNNNCSTQCHTSKN</sequence>
<evidence type="ECO:0000259" key="2">
    <source>
        <dbReference type="Pfam" id="PF13843"/>
    </source>
</evidence>
<dbReference type="AlphaFoldDB" id="A0A816M0F4"/>
<feature type="domain" description="PiggyBac transposable element-derived protein" evidence="2">
    <location>
        <begin position="92"/>
        <end position="187"/>
    </location>
</feature>
<proteinExistence type="predicted"/>
<gene>
    <name evidence="3" type="ORF">XDN619_LOCUS1630</name>
</gene>